<evidence type="ECO:0000256" key="1">
    <source>
        <dbReference type="SAM" id="MobiDB-lite"/>
    </source>
</evidence>
<feature type="region of interest" description="Disordered" evidence="1">
    <location>
        <begin position="63"/>
        <end position="82"/>
    </location>
</feature>
<dbReference type="Proteomes" id="UP000244005">
    <property type="component" value="Unassembled WGS sequence"/>
</dbReference>
<dbReference type="Gramene" id="Mp3g13230.1">
    <property type="protein sequence ID" value="Mp3g13230.1.cds"/>
    <property type="gene ID" value="Mp3g13230"/>
</dbReference>
<organism evidence="2 3">
    <name type="scientific">Marchantia polymorpha</name>
    <name type="common">Common liverwort</name>
    <name type="synonym">Marchantia aquatica</name>
    <dbReference type="NCBI Taxonomy" id="3197"/>
    <lineage>
        <taxon>Eukaryota</taxon>
        <taxon>Viridiplantae</taxon>
        <taxon>Streptophyta</taxon>
        <taxon>Embryophyta</taxon>
        <taxon>Marchantiophyta</taxon>
        <taxon>Marchantiopsida</taxon>
        <taxon>Marchantiidae</taxon>
        <taxon>Marchantiales</taxon>
        <taxon>Marchantiaceae</taxon>
        <taxon>Marchantia</taxon>
    </lineage>
</organism>
<evidence type="ECO:0000313" key="3">
    <source>
        <dbReference type="Proteomes" id="UP000244005"/>
    </source>
</evidence>
<dbReference type="EMBL" id="KZ772722">
    <property type="protein sequence ID" value="PTQ38671.1"/>
    <property type="molecule type" value="Genomic_DNA"/>
</dbReference>
<name>A0A2R6WXT8_MARPO</name>
<dbReference type="AlphaFoldDB" id="A0A2R6WXT8"/>
<accession>A0A2R6WXT8</accession>
<gene>
    <name evidence="2" type="ORF">MARPO_0050s0115</name>
</gene>
<sequence>MLRAVLAEVVPGYGYTRALHGMGLPGPTQGKSFGLLWRWLNLQLPGPLKKCVGRAEGADRVKVPLSSCSEEPDDSLSEPHEK</sequence>
<reference evidence="3" key="1">
    <citation type="journal article" date="2017" name="Cell">
        <title>Insights into land plant evolution garnered from the Marchantia polymorpha genome.</title>
        <authorList>
            <person name="Bowman J.L."/>
            <person name="Kohchi T."/>
            <person name="Yamato K.T."/>
            <person name="Jenkins J."/>
            <person name="Shu S."/>
            <person name="Ishizaki K."/>
            <person name="Yamaoka S."/>
            <person name="Nishihama R."/>
            <person name="Nakamura Y."/>
            <person name="Berger F."/>
            <person name="Adam C."/>
            <person name="Aki S.S."/>
            <person name="Althoff F."/>
            <person name="Araki T."/>
            <person name="Arteaga-Vazquez M.A."/>
            <person name="Balasubrmanian S."/>
            <person name="Barry K."/>
            <person name="Bauer D."/>
            <person name="Boehm C.R."/>
            <person name="Briginshaw L."/>
            <person name="Caballero-Perez J."/>
            <person name="Catarino B."/>
            <person name="Chen F."/>
            <person name="Chiyoda S."/>
            <person name="Chovatia M."/>
            <person name="Davies K.M."/>
            <person name="Delmans M."/>
            <person name="Demura T."/>
            <person name="Dierschke T."/>
            <person name="Dolan L."/>
            <person name="Dorantes-Acosta A.E."/>
            <person name="Eklund D.M."/>
            <person name="Florent S.N."/>
            <person name="Flores-Sandoval E."/>
            <person name="Fujiyama A."/>
            <person name="Fukuzawa H."/>
            <person name="Galik B."/>
            <person name="Grimanelli D."/>
            <person name="Grimwood J."/>
            <person name="Grossniklaus U."/>
            <person name="Hamada T."/>
            <person name="Haseloff J."/>
            <person name="Hetherington A.J."/>
            <person name="Higo A."/>
            <person name="Hirakawa Y."/>
            <person name="Hundley H.N."/>
            <person name="Ikeda Y."/>
            <person name="Inoue K."/>
            <person name="Inoue S.I."/>
            <person name="Ishida S."/>
            <person name="Jia Q."/>
            <person name="Kakita M."/>
            <person name="Kanazawa T."/>
            <person name="Kawai Y."/>
            <person name="Kawashima T."/>
            <person name="Kennedy M."/>
            <person name="Kinose K."/>
            <person name="Kinoshita T."/>
            <person name="Kohara Y."/>
            <person name="Koide E."/>
            <person name="Komatsu K."/>
            <person name="Kopischke S."/>
            <person name="Kubo M."/>
            <person name="Kyozuka J."/>
            <person name="Lagercrantz U."/>
            <person name="Lin S.S."/>
            <person name="Lindquist E."/>
            <person name="Lipzen A.M."/>
            <person name="Lu C.W."/>
            <person name="De Luna E."/>
            <person name="Martienssen R.A."/>
            <person name="Minamino N."/>
            <person name="Mizutani M."/>
            <person name="Mizutani M."/>
            <person name="Mochizuki N."/>
            <person name="Monte I."/>
            <person name="Mosher R."/>
            <person name="Nagasaki H."/>
            <person name="Nakagami H."/>
            <person name="Naramoto S."/>
            <person name="Nishitani K."/>
            <person name="Ohtani M."/>
            <person name="Okamoto T."/>
            <person name="Okumura M."/>
            <person name="Phillips J."/>
            <person name="Pollak B."/>
            <person name="Reinders A."/>
            <person name="Rovekamp M."/>
            <person name="Sano R."/>
            <person name="Sawa S."/>
            <person name="Schmid M.W."/>
            <person name="Shirakawa M."/>
            <person name="Solano R."/>
            <person name="Spunde A."/>
            <person name="Suetsugu N."/>
            <person name="Sugano S."/>
            <person name="Sugiyama A."/>
            <person name="Sun R."/>
            <person name="Suzuki Y."/>
            <person name="Takenaka M."/>
            <person name="Takezawa D."/>
            <person name="Tomogane H."/>
            <person name="Tsuzuki M."/>
            <person name="Ueda T."/>
            <person name="Umeda M."/>
            <person name="Ward J.M."/>
            <person name="Watanabe Y."/>
            <person name="Yazaki K."/>
            <person name="Yokoyama R."/>
            <person name="Yoshitake Y."/>
            <person name="Yotsui I."/>
            <person name="Zachgo S."/>
            <person name="Schmutz J."/>
        </authorList>
    </citation>
    <scope>NUCLEOTIDE SEQUENCE [LARGE SCALE GENOMIC DNA]</scope>
    <source>
        <strain evidence="3">Tak-1</strain>
    </source>
</reference>
<protein>
    <submittedName>
        <fullName evidence="2">Uncharacterized protein</fullName>
    </submittedName>
</protein>
<evidence type="ECO:0000313" key="2">
    <source>
        <dbReference type="EMBL" id="PTQ38671.1"/>
    </source>
</evidence>
<keyword evidence="3" id="KW-1185">Reference proteome</keyword>
<proteinExistence type="predicted"/>